<dbReference type="InterPro" id="IPR036271">
    <property type="entry name" value="Tet_transcr_reg_TetR-rel_C_sf"/>
</dbReference>
<dbReference type="Gene3D" id="1.10.10.60">
    <property type="entry name" value="Homeodomain-like"/>
    <property type="match status" value="1"/>
</dbReference>
<comment type="caution">
    <text evidence="4">The sequence shown here is derived from an EMBL/GenBank/DDBJ whole genome shotgun (WGS) entry which is preliminary data.</text>
</comment>
<organism evidence="4 5">
    <name type="scientific">Xanthocytophaga agilis</name>
    <dbReference type="NCBI Taxonomy" id="3048010"/>
    <lineage>
        <taxon>Bacteria</taxon>
        <taxon>Pseudomonadati</taxon>
        <taxon>Bacteroidota</taxon>
        <taxon>Cytophagia</taxon>
        <taxon>Cytophagales</taxon>
        <taxon>Rhodocytophagaceae</taxon>
        <taxon>Xanthocytophaga</taxon>
    </lineage>
</organism>
<gene>
    <name evidence="4" type="ORF">QNI22_31765</name>
</gene>
<dbReference type="PANTHER" id="PTHR43479:SF11">
    <property type="entry name" value="ACREF_ENVCD OPERON REPRESSOR-RELATED"/>
    <property type="match status" value="1"/>
</dbReference>
<dbReference type="PROSITE" id="PS50977">
    <property type="entry name" value="HTH_TETR_2"/>
    <property type="match status" value="1"/>
</dbReference>
<dbReference type="AlphaFoldDB" id="A0AAE3UIE1"/>
<evidence type="ECO:0000259" key="3">
    <source>
        <dbReference type="PROSITE" id="PS50977"/>
    </source>
</evidence>
<evidence type="ECO:0000256" key="1">
    <source>
        <dbReference type="ARBA" id="ARBA00023125"/>
    </source>
</evidence>
<name>A0AAE3UIE1_9BACT</name>
<accession>A0AAE3UIE1</accession>
<feature type="DNA-binding region" description="H-T-H motif" evidence="2">
    <location>
        <begin position="34"/>
        <end position="53"/>
    </location>
</feature>
<evidence type="ECO:0000313" key="5">
    <source>
        <dbReference type="Proteomes" id="UP001232063"/>
    </source>
</evidence>
<dbReference type="GO" id="GO:0003677">
    <property type="term" value="F:DNA binding"/>
    <property type="evidence" value="ECO:0007669"/>
    <property type="project" value="UniProtKB-UniRule"/>
</dbReference>
<dbReference type="InterPro" id="IPR001647">
    <property type="entry name" value="HTH_TetR"/>
</dbReference>
<dbReference type="PANTHER" id="PTHR43479">
    <property type="entry name" value="ACREF/ENVCD OPERON REPRESSOR-RELATED"/>
    <property type="match status" value="1"/>
</dbReference>
<evidence type="ECO:0000313" key="4">
    <source>
        <dbReference type="EMBL" id="MDJ1505276.1"/>
    </source>
</evidence>
<dbReference type="InterPro" id="IPR009057">
    <property type="entry name" value="Homeodomain-like_sf"/>
</dbReference>
<proteinExistence type="predicted"/>
<evidence type="ECO:0000256" key="2">
    <source>
        <dbReference type="PROSITE-ProRule" id="PRU00335"/>
    </source>
</evidence>
<dbReference type="Gene3D" id="1.10.357.10">
    <property type="entry name" value="Tetracycline Repressor, domain 2"/>
    <property type="match status" value="1"/>
</dbReference>
<dbReference type="Pfam" id="PF00440">
    <property type="entry name" value="TetR_N"/>
    <property type="match status" value="1"/>
</dbReference>
<keyword evidence="1 2" id="KW-0238">DNA-binding</keyword>
<dbReference type="InterPro" id="IPR050624">
    <property type="entry name" value="HTH-type_Tx_Regulator"/>
</dbReference>
<reference evidence="4" key="1">
    <citation type="submission" date="2023-05" db="EMBL/GenBank/DDBJ databases">
        <authorList>
            <person name="Zhang X."/>
        </authorList>
    </citation>
    <scope>NUCLEOTIDE SEQUENCE</scope>
    <source>
        <strain evidence="4">BD1B2-1</strain>
    </source>
</reference>
<feature type="domain" description="HTH tetR-type" evidence="3">
    <location>
        <begin position="11"/>
        <end position="71"/>
    </location>
</feature>
<dbReference type="Proteomes" id="UP001232063">
    <property type="component" value="Unassembled WGS sequence"/>
</dbReference>
<keyword evidence="5" id="KW-1185">Reference proteome</keyword>
<dbReference type="SUPFAM" id="SSF48498">
    <property type="entry name" value="Tetracyclin repressor-like, C-terminal domain"/>
    <property type="match status" value="1"/>
</dbReference>
<sequence length="166" mass="19342">MKAGSKHFPKSHRKQQIITTTDTVLKEVGATDFTVDQIVDRSGVAEGISYKYYKSKDDILAEVSVKALELLLDYFKTALQKEKNLPEATKGLIMAYYHYYLDHPRYFELILYMERPDFNSSIRNYLVISRELRDFFTKHIENCQAANVIKKDVDATYCTYMIWGSL</sequence>
<dbReference type="SUPFAM" id="SSF46689">
    <property type="entry name" value="Homeodomain-like"/>
    <property type="match status" value="1"/>
</dbReference>
<dbReference type="RefSeq" id="WP_314004577.1">
    <property type="nucleotide sequence ID" value="NZ_JASJOU010000015.1"/>
</dbReference>
<protein>
    <submittedName>
        <fullName evidence="4">TetR/AcrR family transcriptional regulator</fullName>
    </submittedName>
</protein>
<dbReference type="EMBL" id="JASJOU010000015">
    <property type="protein sequence ID" value="MDJ1505276.1"/>
    <property type="molecule type" value="Genomic_DNA"/>
</dbReference>